<organism evidence="1 2">
    <name type="scientific">Brachionus calyciflorus</name>
    <dbReference type="NCBI Taxonomy" id="104777"/>
    <lineage>
        <taxon>Eukaryota</taxon>
        <taxon>Metazoa</taxon>
        <taxon>Spiralia</taxon>
        <taxon>Gnathifera</taxon>
        <taxon>Rotifera</taxon>
        <taxon>Eurotatoria</taxon>
        <taxon>Monogononta</taxon>
        <taxon>Pseudotrocha</taxon>
        <taxon>Ploima</taxon>
        <taxon>Brachionidae</taxon>
        <taxon>Brachionus</taxon>
    </lineage>
</organism>
<protein>
    <submittedName>
        <fullName evidence="1">Uncharacterized protein</fullName>
    </submittedName>
</protein>
<sequence>MNPDQKKSITHEHVQHKLYNDLKTFKKLQKWSQTLLNRIETNSIVQRSMKYDPIQANLEIKKNQDISPSNTNSVLSKNKNLMIENVIKIQRERLAKDRYTENEEFYEQKYPRVYFDVKLTGHGLN</sequence>
<keyword evidence="2" id="KW-1185">Reference proteome</keyword>
<dbReference type="EMBL" id="CAJNOC010006903">
    <property type="protein sequence ID" value="CAF1088267.1"/>
    <property type="molecule type" value="Genomic_DNA"/>
</dbReference>
<dbReference type="Proteomes" id="UP000663879">
    <property type="component" value="Unassembled WGS sequence"/>
</dbReference>
<accession>A0A814N8H0</accession>
<reference evidence="1" key="1">
    <citation type="submission" date="2021-02" db="EMBL/GenBank/DDBJ databases">
        <authorList>
            <person name="Nowell W R."/>
        </authorList>
    </citation>
    <scope>NUCLEOTIDE SEQUENCE</scope>
    <source>
        <strain evidence="1">Ploen Becks lab</strain>
    </source>
</reference>
<gene>
    <name evidence="1" type="ORF">OXX778_LOCUS20535</name>
</gene>
<proteinExistence type="predicted"/>
<dbReference type="AlphaFoldDB" id="A0A814N8H0"/>
<evidence type="ECO:0000313" key="1">
    <source>
        <dbReference type="EMBL" id="CAF1088267.1"/>
    </source>
</evidence>
<name>A0A814N8H0_9BILA</name>
<evidence type="ECO:0000313" key="2">
    <source>
        <dbReference type="Proteomes" id="UP000663879"/>
    </source>
</evidence>
<comment type="caution">
    <text evidence="1">The sequence shown here is derived from an EMBL/GenBank/DDBJ whole genome shotgun (WGS) entry which is preliminary data.</text>
</comment>